<gene>
    <name evidence="2" type="ORF">Purlil1_11814</name>
</gene>
<evidence type="ECO:0000313" key="3">
    <source>
        <dbReference type="Proteomes" id="UP001287286"/>
    </source>
</evidence>
<accession>A0ABR0BIJ3</accession>
<evidence type="ECO:0000256" key="1">
    <source>
        <dbReference type="SAM" id="MobiDB-lite"/>
    </source>
</evidence>
<reference evidence="2 3" key="1">
    <citation type="journal article" date="2024" name="Microbiol. Resour. Announc.">
        <title>Genome annotations for the ascomycete fungi Trichoderma harzianum, Trichoderma aggressivum, and Purpureocillium lilacinum.</title>
        <authorList>
            <person name="Beijen E.P.W."/>
            <person name="Ohm R.A."/>
        </authorList>
    </citation>
    <scope>NUCLEOTIDE SEQUENCE [LARGE SCALE GENOMIC DNA]</scope>
    <source>
        <strain evidence="2 3">CBS 150709</strain>
    </source>
</reference>
<feature type="region of interest" description="Disordered" evidence="1">
    <location>
        <begin position="51"/>
        <end position="131"/>
    </location>
</feature>
<organism evidence="2 3">
    <name type="scientific">Purpureocillium lilacinum</name>
    <name type="common">Paecilomyces lilacinus</name>
    <dbReference type="NCBI Taxonomy" id="33203"/>
    <lineage>
        <taxon>Eukaryota</taxon>
        <taxon>Fungi</taxon>
        <taxon>Dikarya</taxon>
        <taxon>Ascomycota</taxon>
        <taxon>Pezizomycotina</taxon>
        <taxon>Sordariomycetes</taxon>
        <taxon>Hypocreomycetidae</taxon>
        <taxon>Hypocreales</taxon>
        <taxon>Ophiocordycipitaceae</taxon>
        <taxon>Purpureocillium</taxon>
    </lineage>
</organism>
<proteinExistence type="predicted"/>
<feature type="compositionally biased region" description="Low complexity" evidence="1">
    <location>
        <begin position="57"/>
        <end position="70"/>
    </location>
</feature>
<dbReference type="EMBL" id="JAWRVI010000078">
    <property type="protein sequence ID" value="KAK4078876.1"/>
    <property type="molecule type" value="Genomic_DNA"/>
</dbReference>
<protein>
    <submittedName>
        <fullName evidence="2">Uncharacterized protein</fullName>
    </submittedName>
</protein>
<evidence type="ECO:0000313" key="2">
    <source>
        <dbReference type="EMBL" id="KAK4078876.1"/>
    </source>
</evidence>
<comment type="caution">
    <text evidence="2">The sequence shown here is derived from an EMBL/GenBank/DDBJ whole genome shotgun (WGS) entry which is preliminary data.</text>
</comment>
<sequence length="266" mass="28788">MPPKRKAKEDAGKPHYAEIAGTLADKPEIASWICSLLPASPYKSPYTPPNTLTCSDGPGPLAGAGTAATPAKREAWKHRRILPRPTLVRYPSTPPAVCAERSSPGGTTQAGQGKSAPTPNETDGEPETERRRRAKVIAASAVNQLSPENKTSLFDFRKEAAAIRSDTLEAQFQSSGTGSRPPNPAQAKVIEGISTLRRSLRGKKIVQRLAVFRKRYDRWLTAETLEGHHNAQPSADMPGQTLQAVVIAKTLLEEQVSHMSDKQVQT</sequence>
<keyword evidence="3" id="KW-1185">Reference proteome</keyword>
<name>A0ABR0BIJ3_PURLI</name>
<feature type="compositionally biased region" description="Polar residues" evidence="1">
    <location>
        <begin position="104"/>
        <end position="121"/>
    </location>
</feature>
<dbReference type="Proteomes" id="UP001287286">
    <property type="component" value="Unassembled WGS sequence"/>
</dbReference>